<dbReference type="InterPro" id="IPR036162">
    <property type="entry name" value="Resolvase-like_N_sf"/>
</dbReference>
<evidence type="ECO:0000313" key="7">
    <source>
        <dbReference type="EMBL" id="OGY23829.1"/>
    </source>
</evidence>
<dbReference type="GO" id="GO:0003677">
    <property type="term" value="F:DNA binding"/>
    <property type="evidence" value="ECO:0007669"/>
    <property type="project" value="UniProtKB-KW"/>
</dbReference>
<proteinExistence type="predicted"/>
<dbReference type="InterPro" id="IPR006118">
    <property type="entry name" value="Recombinase_CS"/>
</dbReference>
<keyword evidence="3" id="KW-0233">DNA recombination</keyword>
<accession>A0A1G1W822</accession>
<sequence>MENKKTDKKAVGYIRVSTSEQALNGISLDNQKYKIETYAKFKDLDLLEIISDEGKSAKNINRDGLQRLIDLATKKQIDAVVVYKLDRLTRRTKDLLYLVEDIFVKNDIAFFSLNENIDTTSATGKFFLTLMGAMAQMERDLVSERTKDALLELTRQQRRLGSPDKVPFGFRLKRRKKAKVTDLVPVPKKLQLVEEMFRLRKKESLESIGNQFSLGKSSVKYILENPIYKPFSFSK</sequence>
<feature type="active site" description="O-(5'-phospho-DNA)-serine intermediate" evidence="4 5">
    <location>
        <position position="17"/>
    </location>
</feature>
<dbReference type="PANTHER" id="PTHR30461:SF2">
    <property type="entry name" value="SERINE RECOMBINASE PINE-RELATED"/>
    <property type="match status" value="1"/>
</dbReference>
<evidence type="ECO:0000259" key="6">
    <source>
        <dbReference type="PROSITE" id="PS51736"/>
    </source>
</evidence>
<reference evidence="7 8" key="1">
    <citation type="journal article" date="2016" name="Nat. Commun.">
        <title>Thousands of microbial genomes shed light on interconnected biogeochemical processes in an aquifer system.</title>
        <authorList>
            <person name="Anantharaman K."/>
            <person name="Brown C.T."/>
            <person name="Hug L.A."/>
            <person name="Sharon I."/>
            <person name="Castelle C.J."/>
            <person name="Probst A.J."/>
            <person name="Thomas B.C."/>
            <person name="Singh A."/>
            <person name="Wilkins M.J."/>
            <person name="Karaoz U."/>
            <person name="Brodie E.L."/>
            <person name="Williams K.H."/>
            <person name="Hubbard S.S."/>
            <person name="Banfield J.F."/>
        </authorList>
    </citation>
    <scope>NUCLEOTIDE SEQUENCE [LARGE SCALE GENOMIC DNA]</scope>
</reference>
<dbReference type="PROSITE" id="PS51736">
    <property type="entry name" value="RECOMBINASES_3"/>
    <property type="match status" value="1"/>
</dbReference>
<evidence type="ECO:0000256" key="2">
    <source>
        <dbReference type="ARBA" id="ARBA00023125"/>
    </source>
</evidence>
<protein>
    <recommendedName>
        <fullName evidence="6">Resolvase/invertase-type recombinase catalytic domain-containing protein</fullName>
    </recommendedName>
</protein>
<dbReference type="CDD" id="cd03768">
    <property type="entry name" value="SR_ResInv"/>
    <property type="match status" value="1"/>
</dbReference>
<evidence type="ECO:0000256" key="4">
    <source>
        <dbReference type="PIRSR" id="PIRSR606118-50"/>
    </source>
</evidence>
<dbReference type="AlphaFoldDB" id="A0A1G1W822"/>
<dbReference type="Proteomes" id="UP000176631">
    <property type="component" value="Unassembled WGS sequence"/>
</dbReference>
<gene>
    <name evidence="7" type="ORF">A2172_05345</name>
</gene>
<evidence type="ECO:0000256" key="5">
    <source>
        <dbReference type="PROSITE-ProRule" id="PRU10137"/>
    </source>
</evidence>
<dbReference type="EMBL" id="MHCP01000020">
    <property type="protein sequence ID" value="OGY23829.1"/>
    <property type="molecule type" value="Genomic_DNA"/>
</dbReference>
<comment type="caution">
    <text evidence="7">The sequence shown here is derived from an EMBL/GenBank/DDBJ whole genome shotgun (WGS) entry which is preliminary data.</text>
</comment>
<keyword evidence="2" id="KW-0238">DNA-binding</keyword>
<dbReference type="SUPFAM" id="SSF53041">
    <property type="entry name" value="Resolvase-like"/>
    <property type="match status" value="1"/>
</dbReference>
<dbReference type="InterPro" id="IPR006119">
    <property type="entry name" value="Resolv_N"/>
</dbReference>
<dbReference type="Gene3D" id="3.40.50.1390">
    <property type="entry name" value="Resolvase, N-terminal catalytic domain"/>
    <property type="match status" value="1"/>
</dbReference>
<dbReference type="PANTHER" id="PTHR30461">
    <property type="entry name" value="DNA-INVERTASE FROM LAMBDOID PROPHAGE"/>
    <property type="match status" value="1"/>
</dbReference>
<dbReference type="PROSITE" id="PS00397">
    <property type="entry name" value="RECOMBINASES_1"/>
    <property type="match status" value="1"/>
</dbReference>
<dbReference type="SMART" id="SM00857">
    <property type="entry name" value="Resolvase"/>
    <property type="match status" value="1"/>
</dbReference>
<name>A0A1G1W822_9BACT</name>
<dbReference type="GO" id="GO:0015074">
    <property type="term" value="P:DNA integration"/>
    <property type="evidence" value="ECO:0007669"/>
    <property type="project" value="UniProtKB-KW"/>
</dbReference>
<evidence type="ECO:0000313" key="8">
    <source>
        <dbReference type="Proteomes" id="UP000176631"/>
    </source>
</evidence>
<feature type="domain" description="Resolvase/invertase-type recombinase catalytic" evidence="6">
    <location>
        <begin position="9"/>
        <end position="157"/>
    </location>
</feature>
<dbReference type="InterPro" id="IPR050639">
    <property type="entry name" value="SSR_resolvase"/>
</dbReference>
<dbReference type="Pfam" id="PF00239">
    <property type="entry name" value="Resolvase"/>
    <property type="match status" value="1"/>
</dbReference>
<evidence type="ECO:0000256" key="3">
    <source>
        <dbReference type="ARBA" id="ARBA00023172"/>
    </source>
</evidence>
<organism evidence="7 8">
    <name type="scientific">Candidatus Woykebacteria bacterium RBG_13_40_15</name>
    <dbReference type="NCBI Taxonomy" id="1802593"/>
    <lineage>
        <taxon>Bacteria</taxon>
        <taxon>Candidatus Woykeibacteriota</taxon>
    </lineage>
</organism>
<keyword evidence="1" id="KW-0229">DNA integration</keyword>
<dbReference type="GO" id="GO:0000150">
    <property type="term" value="F:DNA strand exchange activity"/>
    <property type="evidence" value="ECO:0007669"/>
    <property type="project" value="InterPro"/>
</dbReference>
<evidence type="ECO:0000256" key="1">
    <source>
        <dbReference type="ARBA" id="ARBA00022908"/>
    </source>
</evidence>